<dbReference type="PANTHER" id="PTHR35307">
    <property type="entry name" value="PROTEIN, PUTATIVE-RELATED"/>
    <property type="match status" value="1"/>
</dbReference>
<dbReference type="EMBL" id="JBBNAF010000003">
    <property type="protein sequence ID" value="KAK9159976.1"/>
    <property type="molecule type" value="Genomic_DNA"/>
</dbReference>
<evidence type="ECO:0000256" key="2">
    <source>
        <dbReference type="SAM" id="Phobius"/>
    </source>
</evidence>
<accession>A0AAP0KWN8</accession>
<protein>
    <submittedName>
        <fullName evidence="3">Uncharacterized protein</fullName>
    </submittedName>
</protein>
<keyword evidence="4" id="KW-1185">Reference proteome</keyword>
<feature type="transmembrane region" description="Helical" evidence="2">
    <location>
        <begin position="798"/>
        <end position="818"/>
    </location>
</feature>
<evidence type="ECO:0000313" key="4">
    <source>
        <dbReference type="Proteomes" id="UP001420932"/>
    </source>
</evidence>
<feature type="transmembrane region" description="Helical" evidence="2">
    <location>
        <begin position="1076"/>
        <end position="1096"/>
    </location>
</feature>
<keyword evidence="2" id="KW-0812">Transmembrane</keyword>
<gene>
    <name evidence="3" type="ORF">Syun_006317</name>
</gene>
<keyword evidence="2" id="KW-0472">Membrane</keyword>
<name>A0AAP0KWN8_9MAGN</name>
<feature type="transmembrane region" description="Helical" evidence="2">
    <location>
        <begin position="772"/>
        <end position="792"/>
    </location>
</feature>
<keyword evidence="2" id="KW-1133">Transmembrane helix</keyword>
<dbReference type="Proteomes" id="UP001420932">
    <property type="component" value="Unassembled WGS sequence"/>
</dbReference>
<comment type="caution">
    <text evidence="3">The sequence shown here is derived from an EMBL/GenBank/DDBJ whole genome shotgun (WGS) entry which is preliminary data.</text>
</comment>
<feature type="transmembrane region" description="Helical" evidence="2">
    <location>
        <begin position="743"/>
        <end position="760"/>
    </location>
</feature>
<feature type="transmembrane region" description="Helical" evidence="2">
    <location>
        <begin position="411"/>
        <end position="431"/>
    </location>
</feature>
<sequence>MNTLCFRALLDGLPMFIGRTLVIILGFIPLFLSIIVCATVEDFFPSLCQIIKGVSISSWKKEFEGINVGYGSEVPEWEMAICVNDMRKWRSYASKRFSSGSYMAQILLRRHPSAQSTLLNKIQQIGRRYSNEYKVTCLSAVLLVKIVGVLVPSSRSESLRQAMDEAFEVIYFIDERINVGNFEDRRRRAAKLLWNGGDLKVKKDSAEHNTSVSNVLSTLEEVYSIGRGKHMVMEVGTIRDFIRDRVYESIGELCDYLYQLFADLSHWFLTQFPASILKEVNESPVEEYEERAAAVLKLLYKLEPSLEDEVQWSFPLGANITRFFDPFENSDEGIPSDTTVGDVATAQGTATTVSIPSIGVATKLPVDLASYMPGALDQLSKLTGTTMICIYMGFIFPSLGGSRESESISNLVALGIFVVTAAYQSLASSGMEFYKGTSDYGWSMRAIITSQIAIILVIIFGVVPLLLSAVLSIILEDFFPPLCQIKEGVSISSWKEEFQGFVVGNANALPEWIMVVSVNDMNKWRSDATSIFKEVHESPVEDYEERARFILRLLYKLEPSLEDNVHWSFPVGANITRFLDPYENFDEGIPSDGTMGDAATAEFLSPITTIAAAGDHFLRIEANVHVGELDILSPTIRSTILLMIGVQPALMAKPFCLNDTNSDTDQFSSPVPLIGLYIAGATSVCILLMLFDTISGLRRKTRYIPCRFFSLNSVTLALLGVATKLPVDLTSYMPSALDQLSKLTGTTMICIYMGFILPSLGGSRESESISNLVALGIFVVTVFVNICIQMSTKVIFSFVIEHILLLSFMLMLFLLLWSCTAEEMNNVKDVIGERNRQLFEKGEGSLMHRVKRWYMYSCICNPQLLFCRLFEGITAAIICVFCSTILLQAAYRSLASSGMEFCKGTSDYGWSMRAIITSQIAIVIVGGSTIAFRWLTLAGYMDALDTSSGADSEFNDFALHFYTTKMRAMKTSTILCFRVLLQVNFSPTHKIIKDVSISSWKEEFQGIVDENDIDLPEWILVVCVKDMSKWRSDASKRFSSGSYMAQMLSRPCPSLQSTLLNKIQEIGRRHSNGYKVTCLSMILLVKIVGVLVPSSLSESLRQAMDEAFELIYFIDERINVGNFDDRRRREIAKVLWEKGDLNVEKKDSMEDNSLVDSVLSTFDEVCQISRAKHMETEVQIIRDFIQDCEYSSVEELCEYINQLFVDMSHWFLAQFPASIFREVHESPVEDYEERARFILKLLYKLEPSLEDKVQWSFPVGANITRFLDPYENFDEGIPSDTIVGDAATAKGPSTTDSIPSIQDVELGQTPM</sequence>
<dbReference type="PANTHER" id="PTHR35307:SF3">
    <property type="entry name" value="DUF4220 DOMAIN-CONTAINING PROTEIN"/>
    <property type="match status" value="1"/>
</dbReference>
<organism evidence="3 4">
    <name type="scientific">Stephania yunnanensis</name>
    <dbReference type="NCBI Taxonomy" id="152371"/>
    <lineage>
        <taxon>Eukaryota</taxon>
        <taxon>Viridiplantae</taxon>
        <taxon>Streptophyta</taxon>
        <taxon>Embryophyta</taxon>
        <taxon>Tracheophyta</taxon>
        <taxon>Spermatophyta</taxon>
        <taxon>Magnoliopsida</taxon>
        <taxon>Ranunculales</taxon>
        <taxon>Menispermaceae</taxon>
        <taxon>Menispermoideae</taxon>
        <taxon>Cissampelideae</taxon>
        <taxon>Stephania</taxon>
    </lineage>
</organism>
<reference evidence="3 4" key="1">
    <citation type="submission" date="2024-01" db="EMBL/GenBank/DDBJ databases">
        <title>Genome assemblies of Stephania.</title>
        <authorList>
            <person name="Yang L."/>
        </authorList>
    </citation>
    <scope>NUCLEOTIDE SEQUENCE [LARGE SCALE GENOMIC DNA]</scope>
    <source>
        <strain evidence="3">YNDBR</strain>
        <tissue evidence="3">Leaf</tissue>
    </source>
</reference>
<feature type="transmembrane region" description="Helical" evidence="2">
    <location>
        <begin position="910"/>
        <end position="932"/>
    </location>
</feature>
<feature type="transmembrane region" description="Helical" evidence="2">
    <location>
        <begin position="20"/>
        <end position="40"/>
    </location>
</feature>
<evidence type="ECO:0000256" key="1">
    <source>
        <dbReference type="SAM" id="MobiDB-lite"/>
    </source>
</evidence>
<proteinExistence type="predicted"/>
<feature type="transmembrane region" description="Helical" evidence="2">
    <location>
        <begin position="382"/>
        <end position="399"/>
    </location>
</feature>
<feature type="transmembrane region" description="Helical" evidence="2">
    <location>
        <begin position="703"/>
        <end position="723"/>
    </location>
</feature>
<feature type="compositionally biased region" description="Polar residues" evidence="1">
    <location>
        <begin position="1291"/>
        <end position="1300"/>
    </location>
</feature>
<feature type="transmembrane region" description="Helical" evidence="2">
    <location>
        <begin position="671"/>
        <end position="691"/>
    </location>
</feature>
<evidence type="ECO:0000313" key="3">
    <source>
        <dbReference type="EMBL" id="KAK9159976.1"/>
    </source>
</evidence>
<feature type="region of interest" description="Disordered" evidence="1">
    <location>
        <begin position="1284"/>
        <end position="1311"/>
    </location>
</feature>
<feature type="transmembrane region" description="Helical" evidence="2">
    <location>
        <begin position="452"/>
        <end position="475"/>
    </location>
</feature>
<feature type="transmembrane region" description="Helical" evidence="2">
    <location>
        <begin position="869"/>
        <end position="890"/>
    </location>
</feature>